<feature type="non-terminal residue" evidence="1">
    <location>
        <position position="1"/>
    </location>
</feature>
<name>M5RUW1_9BACT</name>
<reference evidence="1 2" key="1">
    <citation type="journal article" date="2013" name="Mar. Genomics">
        <title>Expression of sulfatases in Rhodopirellula baltica and the diversity of sulfatases in the genus Rhodopirellula.</title>
        <authorList>
            <person name="Wegner C.E."/>
            <person name="Richter-Heitmann T."/>
            <person name="Klindworth A."/>
            <person name="Klockow C."/>
            <person name="Richter M."/>
            <person name="Achstetter T."/>
            <person name="Glockner F.O."/>
            <person name="Harder J."/>
        </authorList>
    </citation>
    <scope>NUCLEOTIDE SEQUENCE [LARGE SCALE GENOMIC DNA]</scope>
    <source>
        <strain evidence="1 2">SM1</strain>
    </source>
</reference>
<keyword evidence="2" id="KW-1185">Reference proteome</keyword>
<evidence type="ECO:0000313" key="1">
    <source>
        <dbReference type="EMBL" id="EMI19182.1"/>
    </source>
</evidence>
<dbReference type="EMBL" id="ANOG01000555">
    <property type="protein sequence ID" value="EMI19182.1"/>
    <property type="molecule type" value="Genomic_DNA"/>
</dbReference>
<dbReference type="Proteomes" id="UP000011991">
    <property type="component" value="Unassembled WGS sequence"/>
</dbReference>
<organism evidence="1 2">
    <name type="scientific">Rhodopirellula maiorica SM1</name>
    <dbReference type="NCBI Taxonomy" id="1265738"/>
    <lineage>
        <taxon>Bacteria</taxon>
        <taxon>Pseudomonadati</taxon>
        <taxon>Planctomycetota</taxon>
        <taxon>Planctomycetia</taxon>
        <taxon>Pirellulales</taxon>
        <taxon>Pirellulaceae</taxon>
        <taxon>Novipirellula</taxon>
    </lineage>
</organism>
<dbReference type="AlphaFoldDB" id="M5RUW1"/>
<proteinExistence type="predicted"/>
<accession>M5RUW1</accession>
<sequence>ERGELSQIKAVLESIRPATQTVSVEELAYFNSSQRPELEEAESKAERPSVMPIWRRNAFTAATANSEGRRAYLVGDGPRSEKVHLIVKMALWRGRSINQYDLVDGTRLGKVRAAKNTDIDDFKCRGYEVKEPYYAEGETEQWVKYGIVQAHKLGLKIEK</sequence>
<dbReference type="RefSeq" id="WP_008699212.1">
    <property type="nucleotide sequence ID" value="NZ_ANOG01000555.1"/>
</dbReference>
<gene>
    <name evidence="1" type="ORF">RMSM_03890</name>
</gene>
<comment type="caution">
    <text evidence="1">The sequence shown here is derived from an EMBL/GenBank/DDBJ whole genome shotgun (WGS) entry which is preliminary data.</text>
</comment>
<protein>
    <submittedName>
        <fullName evidence="1">Uncharacterized protein</fullName>
    </submittedName>
</protein>
<evidence type="ECO:0000313" key="2">
    <source>
        <dbReference type="Proteomes" id="UP000011991"/>
    </source>
</evidence>